<proteinExistence type="predicted"/>
<keyword evidence="2" id="KW-1185">Reference proteome</keyword>
<sequence length="69" mass="7717">MSLIKAYQGLSSKARLGLGVGLVAWGVVGLYMSDRAEEKFGFTPSEKEKAEIERLKPKLHIIDNKEERP</sequence>
<dbReference type="EMBL" id="KZ678379">
    <property type="protein sequence ID" value="PSS02124.1"/>
    <property type="molecule type" value="Genomic_DNA"/>
</dbReference>
<dbReference type="AlphaFoldDB" id="A0A2T3AKD2"/>
<protein>
    <submittedName>
        <fullName evidence="1">Uncharacterized protein</fullName>
    </submittedName>
</protein>
<evidence type="ECO:0000313" key="1">
    <source>
        <dbReference type="EMBL" id="PSS02124.1"/>
    </source>
</evidence>
<dbReference type="Proteomes" id="UP000241462">
    <property type="component" value="Unassembled WGS sequence"/>
</dbReference>
<dbReference type="InParanoid" id="A0A2T3AKD2"/>
<organism evidence="1 2">
    <name type="scientific">Coniella lustricola</name>
    <dbReference type="NCBI Taxonomy" id="2025994"/>
    <lineage>
        <taxon>Eukaryota</taxon>
        <taxon>Fungi</taxon>
        <taxon>Dikarya</taxon>
        <taxon>Ascomycota</taxon>
        <taxon>Pezizomycotina</taxon>
        <taxon>Sordariomycetes</taxon>
        <taxon>Sordariomycetidae</taxon>
        <taxon>Diaporthales</taxon>
        <taxon>Schizoparmaceae</taxon>
        <taxon>Coniella</taxon>
    </lineage>
</organism>
<dbReference type="STRING" id="2025994.A0A2T3AKD2"/>
<name>A0A2T3AKD2_9PEZI</name>
<gene>
    <name evidence="1" type="ORF">BD289DRAFT_422646</name>
</gene>
<dbReference type="OrthoDB" id="2555959at2759"/>
<reference evidence="1 2" key="1">
    <citation type="journal article" date="2018" name="Mycol. Prog.">
        <title>Coniella lustricola, a new species from submerged detritus.</title>
        <authorList>
            <person name="Raudabaugh D.B."/>
            <person name="Iturriaga T."/>
            <person name="Carver A."/>
            <person name="Mondo S."/>
            <person name="Pangilinan J."/>
            <person name="Lipzen A."/>
            <person name="He G."/>
            <person name="Amirebrahimi M."/>
            <person name="Grigoriev I.V."/>
            <person name="Miller A.N."/>
        </authorList>
    </citation>
    <scope>NUCLEOTIDE SEQUENCE [LARGE SCALE GENOMIC DNA]</scope>
    <source>
        <strain evidence="1 2">B22-T-1</strain>
    </source>
</reference>
<evidence type="ECO:0000313" key="2">
    <source>
        <dbReference type="Proteomes" id="UP000241462"/>
    </source>
</evidence>
<accession>A0A2T3AKD2</accession>